<evidence type="ECO:0000256" key="10">
    <source>
        <dbReference type="SAM" id="SignalP"/>
    </source>
</evidence>
<dbReference type="PANTHER" id="PTHR47234:SF2">
    <property type="entry name" value="TONB-DEPENDENT RECEPTOR"/>
    <property type="match status" value="1"/>
</dbReference>
<feature type="signal peptide" evidence="10">
    <location>
        <begin position="1"/>
        <end position="30"/>
    </location>
</feature>
<evidence type="ECO:0000256" key="9">
    <source>
        <dbReference type="RuleBase" id="RU003357"/>
    </source>
</evidence>
<evidence type="ECO:0000313" key="14">
    <source>
        <dbReference type="Proteomes" id="UP001216595"/>
    </source>
</evidence>
<feature type="domain" description="TonB-dependent receptor-like beta-barrel" evidence="11">
    <location>
        <begin position="425"/>
        <end position="951"/>
    </location>
</feature>
<dbReference type="EMBL" id="JAQQKW010000003">
    <property type="protein sequence ID" value="MDC7693875.1"/>
    <property type="molecule type" value="Genomic_DNA"/>
</dbReference>
<dbReference type="Proteomes" id="UP001216595">
    <property type="component" value="Unassembled WGS sequence"/>
</dbReference>
<keyword evidence="7 8" id="KW-0998">Cell outer membrane</keyword>
<dbReference type="RefSeq" id="WP_272740603.1">
    <property type="nucleotide sequence ID" value="NZ_JAQQKW010000003.1"/>
</dbReference>
<accession>A0ABT5ICF8</accession>
<reference evidence="13 14" key="1">
    <citation type="submission" date="2023-01" db="EMBL/GenBank/DDBJ databases">
        <title>Novel species of the genus Asticcacaulis isolated from rivers.</title>
        <authorList>
            <person name="Lu H."/>
        </authorList>
    </citation>
    <scope>NUCLEOTIDE SEQUENCE [LARGE SCALE GENOMIC DNA]</scope>
    <source>
        <strain evidence="13 14">DXS10W</strain>
    </source>
</reference>
<keyword evidence="5 9" id="KW-0798">TonB box</keyword>
<evidence type="ECO:0000256" key="3">
    <source>
        <dbReference type="ARBA" id="ARBA00022452"/>
    </source>
</evidence>
<keyword evidence="3 8" id="KW-1134">Transmembrane beta strand</keyword>
<evidence type="ECO:0000256" key="7">
    <source>
        <dbReference type="ARBA" id="ARBA00023237"/>
    </source>
</evidence>
<evidence type="ECO:0000256" key="4">
    <source>
        <dbReference type="ARBA" id="ARBA00022692"/>
    </source>
</evidence>
<dbReference type="Gene3D" id="2.40.170.20">
    <property type="entry name" value="TonB-dependent receptor, beta-barrel domain"/>
    <property type="match status" value="1"/>
</dbReference>
<dbReference type="PROSITE" id="PS52016">
    <property type="entry name" value="TONB_DEPENDENT_REC_3"/>
    <property type="match status" value="1"/>
</dbReference>
<organism evidence="13 14">
    <name type="scientific">Asticcacaulis currens</name>
    <dbReference type="NCBI Taxonomy" id="2984210"/>
    <lineage>
        <taxon>Bacteria</taxon>
        <taxon>Pseudomonadati</taxon>
        <taxon>Pseudomonadota</taxon>
        <taxon>Alphaproteobacteria</taxon>
        <taxon>Caulobacterales</taxon>
        <taxon>Caulobacteraceae</taxon>
        <taxon>Asticcacaulis</taxon>
    </lineage>
</organism>
<keyword evidence="2 8" id="KW-0813">Transport</keyword>
<evidence type="ECO:0000256" key="2">
    <source>
        <dbReference type="ARBA" id="ARBA00022448"/>
    </source>
</evidence>
<evidence type="ECO:0000259" key="12">
    <source>
        <dbReference type="Pfam" id="PF07715"/>
    </source>
</evidence>
<evidence type="ECO:0000259" key="11">
    <source>
        <dbReference type="Pfam" id="PF00593"/>
    </source>
</evidence>
<keyword evidence="4 8" id="KW-0812">Transmembrane</keyword>
<evidence type="ECO:0000256" key="1">
    <source>
        <dbReference type="ARBA" id="ARBA00004571"/>
    </source>
</evidence>
<sequence length="994" mass="107452">MTKPSHLTRKWLLAGTVLTGVLFGVAAANAQDAQPAKTEEPAADETTEVVITGSRIKGKEYTSASPVTVITAERSSAAGLISATEILQSSTTAASSGQINNTFTGYIVGGGDGINTISLRGLGAQRSLVLINGRRMPPAGVGGTVGPVDLNTIPSAFVSRYEILKDGASSIYGSDAVAGVVNVITRSNFEGLTLEAQTNRTQDGGGGTANLSAIWGKSFDKGHLALSLEGFKQDALTVGDRDAFLCPQDNYYKADGSRADLIDPTTGNIKCYTHGIEGYVGVYAPFDAFGLSSYWGSRKISPGSTPTEGVPGWAFIPYAERSFNDPKSHDATIISPVKRLSFFMQGEYRPDWLGGGELYSELMFTLRNSEQVAYAQFFPYVHEKSTINPFRTGTVPIRSIIPNYPVNATLAQLGYPGMGANPISLYRQSSEQEVRTLRALGGARGEWNSWAWDVYLSHSVSNGTYSNDAIILDRLNWGTGTDQDTLELMPGNVCGTGAPAGCIPFTELFSKAGLEDGNYSKAVRDWYFTRDNGSTKYTQTILEGSVTGDLFTLPAGPVGSAFGVSFRRDKIDDQPGELSLTKNIWGRTTAGVTKGSDTLSEVYAEFEVPLVNNVFLVKDLKLNASGRYSNYDSVGDDTTYKLGLNWALNDVLRLRATHGTSFRAPALYELYLKDQTGFLQQASVDPCINYGRVGEDGGFVRNDRVRANCAAAGLPADFAGGGSSAIVKTGGGLDLKPETSTATTYGIVLTPPETGFRLAVDFWKIEVRDQISSTGAGVVGACYNAVDFATNKFCTLFSRRATDKGIDVIDASYRNIPTETTKGVDIVASYEKDFNFGNLLIDLQATHTEEYLSQLFPGDVVYDYQGIAGQPAWVGNIQTSFKKDDWRVVWTLNYTGDTENLGRFGEEGKTSPTSIIPNAKYRTDVEAFITHDLSVQYRGKDWYVTAAVSNLTDEKPTVLGNGSTITRLGNYPLSSQYFEGYLGRQFYLKLSKSF</sequence>
<keyword evidence="13" id="KW-0675">Receptor</keyword>
<dbReference type="InterPro" id="IPR036942">
    <property type="entry name" value="Beta-barrel_TonB_sf"/>
</dbReference>
<dbReference type="InterPro" id="IPR039426">
    <property type="entry name" value="TonB-dep_rcpt-like"/>
</dbReference>
<keyword evidence="10" id="KW-0732">Signal</keyword>
<evidence type="ECO:0000313" key="13">
    <source>
        <dbReference type="EMBL" id="MDC7693875.1"/>
    </source>
</evidence>
<dbReference type="InterPro" id="IPR012910">
    <property type="entry name" value="Plug_dom"/>
</dbReference>
<feature type="chain" id="PRO_5046980483" evidence="10">
    <location>
        <begin position="31"/>
        <end position="994"/>
    </location>
</feature>
<comment type="similarity">
    <text evidence="8 9">Belongs to the TonB-dependent receptor family.</text>
</comment>
<dbReference type="Pfam" id="PF07715">
    <property type="entry name" value="Plug"/>
    <property type="match status" value="1"/>
</dbReference>
<dbReference type="Pfam" id="PF00593">
    <property type="entry name" value="TonB_dep_Rec_b-barrel"/>
    <property type="match status" value="1"/>
</dbReference>
<dbReference type="Gene3D" id="2.170.130.10">
    <property type="entry name" value="TonB-dependent receptor, plug domain"/>
    <property type="match status" value="1"/>
</dbReference>
<keyword evidence="14" id="KW-1185">Reference proteome</keyword>
<name>A0ABT5ICF8_9CAUL</name>
<evidence type="ECO:0000256" key="5">
    <source>
        <dbReference type="ARBA" id="ARBA00023077"/>
    </source>
</evidence>
<feature type="domain" description="TonB-dependent receptor plug" evidence="12">
    <location>
        <begin position="62"/>
        <end position="180"/>
    </location>
</feature>
<proteinExistence type="inferred from homology"/>
<dbReference type="InterPro" id="IPR000531">
    <property type="entry name" value="Beta-barrel_TonB"/>
</dbReference>
<protein>
    <submittedName>
        <fullName evidence="13">TonB-dependent receptor</fullName>
    </submittedName>
</protein>
<evidence type="ECO:0000256" key="8">
    <source>
        <dbReference type="PROSITE-ProRule" id="PRU01360"/>
    </source>
</evidence>
<comment type="subcellular location">
    <subcellularLocation>
        <location evidence="1 8">Cell outer membrane</location>
        <topology evidence="1 8">Multi-pass membrane protein</topology>
    </subcellularLocation>
</comment>
<gene>
    <name evidence="13" type="ORF">PQU94_06215</name>
</gene>
<comment type="caution">
    <text evidence="13">The sequence shown here is derived from an EMBL/GenBank/DDBJ whole genome shotgun (WGS) entry which is preliminary data.</text>
</comment>
<keyword evidence="6 8" id="KW-0472">Membrane</keyword>
<evidence type="ECO:0000256" key="6">
    <source>
        <dbReference type="ARBA" id="ARBA00023136"/>
    </source>
</evidence>
<dbReference type="PANTHER" id="PTHR47234">
    <property type="match status" value="1"/>
</dbReference>
<dbReference type="SUPFAM" id="SSF56935">
    <property type="entry name" value="Porins"/>
    <property type="match status" value="1"/>
</dbReference>
<dbReference type="InterPro" id="IPR037066">
    <property type="entry name" value="Plug_dom_sf"/>
</dbReference>